<evidence type="ECO:0000313" key="6">
    <source>
        <dbReference type="EMBL" id="BBB28603.1"/>
    </source>
</evidence>
<evidence type="ECO:0000256" key="4">
    <source>
        <dbReference type="ARBA" id="ARBA00023163"/>
    </source>
</evidence>
<sequence length="315" mass="35772">MGRKKAAISGQLADIDLRLLRVFTAVVDAGGFTAAEIRLNLANSTISNYISDLEKRLDMHLCERGRGGFRLTEQGEVVYAATLELVGALEQFKQRINHSHNRIFGQLHLGFAEHMLGAHNSCIVNAMDSFSQQAPDVHVQISTMSSDEVTTAVMDKQVDIGITVLPHQYPELETLPLFDEEMRLYCAQGHPLFKKQNKEITREELLQFPFVESPRLMPGRETHPDMKLWNKQAKAHHQESRATLILSGHYLGFLPRHLVKNWGLEAQMHPLFIDTYGYTNVFHAITRKKRSNELIINIFNQCLRQSIAGTKKENS</sequence>
<dbReference type="InterPro" id="IPR005119">
    <property type="entry name" value="LysR_subst-bd"/>
</dbReference>
<keyword evidence="2" id="KW-0805">Transcription regulation</keyword>
<protein>
    <submittedName>
        <fullName evidence="6">LysR family transcriptional regulator</fullName>
    </submittedName>
</protein>
<feature type="domain" description="HTH lysR-type" evidence="5">
    <location>
        <begin position="15"/>
        <end position="72"/>
    </location>
</feature>
<comment type="similarity">
    <text evidence="1">Belongs to the LysR transcriptional regulatory family.</text>
</comment>
<dbReference type="PANTHER" id="PTHR30126:SF98">
    <property type="entry name" value="HTH-TYPE TRANSCRIPTIONAL ACTIVATOR BAUR"/>
    <property type="match status" value="1"/>
</dbReference>
<evidence type="ECO:0000256" key="3">
    <source>
        <dbReference type="ARBA" id="ARBA00023125"/>
    </source>
</evidence>
<keyword evidence="3" id="KW-0238">DNA-binding</keyword>
<evidence type="ECO:0000256" key="2">
    <source>
        <dbReference type="ARBA" id="ARBA00023015"/>
    </source>
</evidence>
<keyword evidence="7" id="KW-1185">Reference proteome</keyword>
<dbReference type="RefSeq" id="WP_201349282.1">
    <property type="nucleotide sequence ID" value="NZ_AP014546.1"/>
</dbReference>
<evidence type="ECO:0000259" key="5">
    <source>
        <dbReference type="PROSITE" id="PS50931"/>
    </source>
</evidence>
<dbReference type="GO" id="GO:0000976">
    <property type="term" value="F:transcription cis-regulatory region binding"/>
    <property type="evidence" value="ECO:0007669"/>
    <property type="project" value="TreeGrafter"/>
</dbReference>
<dbReference type="PROSITE" id="PS50931">
    <property type="entry name" value="HTH_LYSR"/>
    <property type="match status" value="1"/>
</dbReference>
<dbReference type="InterPro" id="IPR000847">
    <property type="entry name" value="LysR_HTH_N"/>
</dbReference>
<dbReference type="AlphaFoldDB" id="A0A7R6PSC6"/>
<dbReference type="EMBL" id="AP014546">
    <property type="protein sequence ID" value="BBB28603.1"/>
    <property type="molecule type" value="Genomic_DNA"/>
</dbReference>
<reference evidence="6 7" key="1">
    <citation type="journal article" date="2008" name="Int. J. Syst. Evol. Microbiol.">
        <title>Neptunomonas japonica sp. nov., an Osedax japonicus symbiont-like bacterium isolated from sediment adjacent to sperm whale carcasses off Kagoshima, Japan.</title>
        <authorList>
            <person name="Miyazaki M."/>
            <person name="Nogi Y."/>
            <person name="Fujiwara Y."/>
            <person name="Kawato M."/>
            <person name="Kubokawa K."/>
            <person name="Horikoshi K."/>
        </authorList>
    </citation>
    <scope>NUCLEOTIDE SEQUENCE [LARGE SCALE GENOMIC DNA]</scope>
    <source>
        <strain evidence="6 7">JAMM 1380</strain>
    </source>
</reference>
<name>A0A7R6PSC6_9GAMM</name>
<dbReference type="InterPro" id="IPR036390">
    <property type="entry name" value="WH_DNA-bd_sf"/>
</dbReference>
<dbReference type="PANTHER" id="PTHR30126">
    <property type="entry name" value="HTH-TYPE TRANSCRIPTIONAL REGULATOR"/>
    <property type="match status" value="1"/>
</dbReference>
<keyword evidence="4" id="KW-0804">Transcription</keyword>
<evidence type="ECO:0000256" key="1">
    <source>
        <dbReference type="ARBA" id="ARBA00009437"/>
    </source>
</evidence>
<dbReference type="Pfam" id="PF03466">
    <property type="entry name" value="LysR_substrate"/>
    <property type="match status" value="1"/>
</dbReference>
<dbReference type="CDD" id="cd05466">
    <property type="entry name" value="PBP2_LTTR_substrate"/>
    <property type="match status" value="1"/>
</dbReference>
<gene>
    <name evidence="6" type="ORF">NEJAP_0646</name>
</gene>
<dbReference type="SUPFAM" id="SSF53850">
    <property type="entry name" value="Periplasmic binding protein-like II"/>
    <property type="match status" value="1"/>
</dbReference>
<evidence type="ECO:0000313" key="7">
    <source>
        <dbReference type="Proteomes" id="UP000595332"/>
    </source>
</evidence>
<dbReference type="KEGG" id="njp:NEJAP_0646"/>
<dbReference type="Proteomes" id="UP000595332">
    <property type="component" value="Chromosome"/>
</dbReference>
<dbReference type="GO" id="GO:0003700">
    <property type="term" value="F:DNA-binding transcription factor activity"/>
    <property type="evidence" value="ECO:0007669"/>
    <property type="project" value="InterPro"/>
</dbReference>
<accession>A0A7R6PSC6</accession>
<dbReference type="InterPro" id="IPR036388">
    <property type="entry name" value="WH-like_DNA-bd_sf"/>
</dbReference>
<dbReference type="SUPFAM" id="SSF46785">
    <property type="entry name" value="Winged helix' DNA-binding domain"/>
    <property type="match status" value="1"/>
</dbReference>
<proteinExistence type="inferred from homology"/>
<dbReference type="Gene3D" id="1.10.10.10">
    <property type="entry name" value="Winged helix-like DNA-binding domain superfamily/Winged helix DNA-binding domain"/>
    <property type="match status" value="1"/>
</dbReference>
<dbReference type="Pfam" id="PF00126">
    <property type="entry name" value="HTH_1"/>
    <property type="match status" value="1"/>
</dbReference>
<organism evidence="6 7">
    <name type="scientific">Neptunomonas japonica JAMM 1380</name>
    <dbReference type="NCBI Taxonomy" id="1441457"/>
    <lineage>
        <taxon>Bacteria</taxon>
        <taxon>Pseudomonadati</taxon>
        <taxon>Pseudomonadota</taxon>
        <taxon>Gammaproteobacteria</taxon>
        <taxon>Oceanospirillales</taxon>
        <taxon>Oceanospirillaceae</taxon>
        <taxon>Neptunomonas</taxon>
    </lineage>
</organism>
<dbReference type="Gene3D" id="3.40.190.290">
    <property type="match status" value="1"/>
</dbReference>